<sequence length="47" mass="5241">MAGQPQPWVVVPGTPLRSCCESRTCTKSTLQRICLIKALPRVLILLY</sequence>
<dbReference type="AlphaFoldDB" id="A0A9X9M9S6"/>
<comment type="caution">
    <text evidence="1">The sequence shown here is derived from an EMBL/GenBank/DDBJ whole genome shotgun (WGS) entry which is preliminary data.</text>
</comment>
<gene>
    <name evidence="1" type="ORF">BN2614_LOCUS1</name>
</gene>
<organism evidence="1 2">
    <name type="scientific">Gulo gulo</name>
    <name type="common">Wolverine</name>
    <name type="synonym">Gluton</name>
    <dbReference type="NCBI Taxonomy" id="48420"/>
    <lineage>
        <taxon>Eukaryota</taxon>
        <taxon>Metazoa</taxon>
        <taxon>Chordata</taxon>
        <taxon>Craniata</taxon>
        <taxon>Vertebrata</taxon>
        <taxon>Euteleostomi</taxon>
        <taxon>Mammalia</taxon>
        <taxon>Eutheria</taxon>
        <taxon>Laurasiatheria</taxon>
        <taxon>Carnivora</taxon>
        <taxon>Caniformia</taxon>
        <taxon>Musteloidea</taxon>
        <taxon>Mustelidae</taxon>
        <taxon>Guloninae</taxon>
        <taxon>Gulo</taxon>
    </lineage>
</organism>
<reference evidence="1 2" key="1">
    <citation type="submission" date="2018-10" db="EMBL/GenBank/DDBJ databases">
        <authorList>
            <person name="Ekblom R."/>
            <person name="Jareborg N."/>
        </authorList>
    </citation>
    <scope>NUCLEOTIDE SEQUENCE [LARGE SCALE GENOMIC DNA]</scope>
    <source>
        <tissue evidence="1">Muscle</tissue>
    </source>
</reference>
<keyword evidence="2" id="KW-1185">Reference proteome</keyword>
<dbReference type="Proteomes" id="UP000269945">
    <property type="component" value="Unassembled WGS sequence"/>
</dbReference>
<protein>
    <submittedName>
        <fullName evidence="1">Uncharacterized protein</fullName>
    </submittedName>
</protein>
<proteinExistence type="predicted"/>
<name>A0A9X9M9S6_GULGU</name>
<dbReference type="EMBL" id="CYRY02044901">
    <property type="protein sequence ID" value="VCX40108.1"/>
    <property type="molecule type" value="Genomic_DNA"/>
</dbReference>
<evidence type="ECO:0000313" key="1">
    <source>
        <dbReference type="EMBL" id="VCX40108.1"/>
    </source>
</evidence>
<accession>A0A9X9M9S6</accession>
<evidence type="ECO:0000313" key="2">
    <source>
        <dbReference type="Proteomes" id="UP000269945"/>
    </source>
</evidence>